<dbReference type="OrthoDB" id="8546435at2"/>
<reference evidence="1 2" key="1">
    <citation type="journal article" date="2013" name="Genome Announc.">
        <title>Complete Genome Sequence of Glaciecola psychrophila Strain 170T.</title>
        <authorList>
            <person name="Yin J."/>
            <person name="Chen J."/>
            <person name="Liu G."/>
            <person name="Yu Y."/>
            <person name="Song L."/>
            <person name="Wang X."/>
            <person name="Qu X."/>
        </authorList>
    </citation>
    <scope>NUCLEOTIDE SEQUENCE [LARGE SCALE GENOMIC DNA]</scope>
    <source>
        <strain evidence="1 2">170</strain>
    </source>
</reference>
<sequence>MKKTLLITGLIAVFVAAFIWSLPASIDDDLNQVGNGKKSVVFIYDLNLIVSNQQTIEINNAKRELGDTVNYLVSRTGYPATDKIMQKYKAKSAELLFFDESGELFKRKFALVNAADLKIILANVD</sequence>
<keyword evidence="2" id="KW-1185">Reference proteome</keyword>
<dbReference type="PATRIC" id="fig|1129794.4.peg.2080"/>
<dbReference type="KEGG" id="gps:C427_2102"/>
<dbReference type="Proteomes" id="UP000011864">
    <property type="component" value="Chromosome"/>
</dbReference>
<evidence type="ECO:0000313" key="2">
    <source>
        <dbReference type="Proteomes" id="UP000011864"/>
    </source>
</evidence>
<dbReference type="HOGENOM" id="CLU_156600_0_0_6"/>
<gene>
    <name evidence="1" type="ORF">C427_2102</name>
</gene>
<accession>K7AZA5</accession>
<dbReference type="EMBL" id="CP003837">
    <property type="protein sequence ID" value="AGH44211.1"/>
    <property type="molecule type" value="Genomic_DNA"/>
</dbReference>
<dbReference type="eggNOG" id="ENOG50337CT">
    <property type="taxonomic scope" value="Bacteria"/>
</dbReference>
<protein>
    <recommendedName>
        <fullName evidence="3">DUF4174 domain-containing protein</fullName>
    </recommendedName>
</protein>
<dbReference type="RefSeq" id="WP_007643402.1">
    <property type="nucleotide sequence ID" value="NC_020514.1"/>
</dbReference>
<name>K7AZA5_9ALTE</name>
<evidence type="ECO:0000313" key="1">
    <source>
        <dbReference type="EMBL" id="AGH44211.1"/>
    </source>
</evidence>
<proteinExistence type="predicted"/>
<organism evidence="1 2">
    <name type="scientific">Paraglaciecola psychrophila 170</name>
    <dbReference type="NCBI Taxonomy" id="1129794"/>
    <lineage>
        <taxon>Bacteria</taxon>
        <taxon>Pseudomonadati</taxon>
        <taxon>Pseudomonadota</taxon>
        <taxon>Gammaproteobacteria</taxon>
        <taxon>Alteromonadales</taxon>
        <taxon>Alteromonadaceae</taxon>
        <taxon>Paraglaciecola</taxon>
    </lineage>
</organism>
<evidence type="ECO:0008006" key="3">
    <source>
        <dbReference type="Google" id="ProtNLM"/>
    </source>
</evidence>
<dbReference type="AlphaFoldDB" id="K7AZA5"/>